<sequence>MKKVKKETKIDNKSFFKMLSDWEEKLNVYFGQKAPKLPQSVIDFIVKVGPYLMIVGLIFSIPALLFAFGLGALISPIAFLNVRYGVHFSLTTIFSLITLVLNIMAIQGLFKRLKSAWNLMFYASLIQAVSYLLSFNLGSLIIGMAISWYFLFQIRKEYK</sequence>
<keyword evidence="1" id="KW-1133">Transmembrane helix</keyword>
<protein>
    <submittedName>
        <fullName evidence="2">Uncharacterized protein</fullName>
    </submittedName>
</protein>
<keyword evidence="1" id="KW-0472">Membrane</keyword>
<comment type="caution">
    <text evidence="2">The sequence shown here is derived from an EMBL/GenBank/DDBJ whole genome shotgun (WGS) entry which is preliminary data.</text>
</comment>
<evidence type="ECO:0000256" key="1">
    <source>
        <dbReference type="SAM" id="Phobius"/>
    </source>
</evidence>
<dbReference type="AlphaFoldDB" id="A0A644ZDY8"/>
<dbReference type="EMBL" id="VSSQ01007499">
    <property type="protein sequence ID" value="MPM36104.1"/>
    <property type="molecule type" value="Genomic_DNA"/>
</dbReference>
<gene>
    <name evidence="2" type="ORF">SDC9_82699</name>
</gene>
<organism evidence="2">
    <name type="scientific">bioreactor metagenome</name>
    <dbReference type="NCBI Taxonomy" id="1076179"/>
    <lineage>
        <taxon>unclassified sequences</taxon>
        <taxon>metagenomes</taxon>
        <taxon>ecological metagenomes</taxon>
    </lineage>
</organism>
<feature type="transmembrane region" description="Helical" evidence="1">
    <location>
        <begin position="86"/>
        <end position="110"/>
    </location>
</feature>
<name>A0A644ZDY8_9ZZZZ</name>
<feature type="transmembrane region" description="Helical" evidence="1">
    <location>
        <begin position="131"/>
        <end position="151"/>
    </location>
</feature>
<proteinExistence type="predicted"/>
<feature type="transmembrane region" description="Helical" evidence="1">
    <location>
        <begin position="51"/>
        <end position="74"/>
    </location>
</feature>
<reference evidence="2" key="1">
    <citation type="submission" date="2019-08" db="EMBL/GenBank/DDBJ databases">
        <authorList>
            <person name="Kucharzyk K."/>
            <person name="Murdoch R.W."/>
            <person name="Higgins S."/>
            <person name="Loffler F."/>
        </authorList>
    </citation>
    <scope>NUCLEOTIDE SEQUENCE</scope>
</reference>
<evidence type="ECO:0000313" key="2">
    <source>
        <dbReference type="EMBL" id="MPM36104.1"/>
    </source>
</evidence>
<keyword evidence="1" id="KW-0812">Transmembrane</keyword>
<accession>A0A644ZDY8</accession>